<sequence>MSTDLKRTLNDLTNESKRLKNDSAIDLNFDIGEIKHQQSHSSSESLFEDDSMFDDDVFEDEPLSSSKLNQSQGRKRLNGTSSYRTKENKPKRKSQIGKKDNRLIDQTLNQLREEQARIDAHSLSILPKRIIDKTPSYIEIIASQMYATVTESNMHLHYEQRTIRTCQRLVICICILVTTISFIYFLFQNQRVNSLWTPVHVWYTPEQRIKRPTYVNRDHGFCGPCPTHKLSSDAWQLIDLVQRLAPRNPFLINIGAASNCGGRFDPTYPMLTKINSTFGALLIDPNPNPSLFSAYPNRTNIRITHDYIWTETVVENIFKKYNISKQFTVLKIDIDSYECSVLESILQAGYRPQLIHTEFNPVFPPPVIFKPIYNPLVKNDWQPALWASNSPFYGCSLTALSQLLLSFDYILVEVDFWDVIYIERELVRSLGIQIPVNDQAAYDYGFLGHSCLPYCRQNVKLYNNQIENGIRSAINQSNFTKHMKTILDHYAPISLKTKSKHPYEITV</sequence>
<organism evidence="3 4">
    <name type="scientific">Adineta ricciae</name>
    <name type="common">Rotifer</name>
    <dbReference type="NCBI Taxonomy" id="249248"/>
    <lineage>
        <taxon>Eukaryota</taxon>
        <taxon>Metazoa</taxon>
        <taxon>Spiralia</taxon>
        <taxon>Gnathifera</taxon>
        <taxon>Rotifera</taxon>
        <taxon>Eurotatoria</taxon>
        <taxon>Bdelloidea</taxon>
        <taxon>Adinetida</taxon>
        <taxon>Adinetidae</taxon>
        <taxon>Adineta</taxon>
    </lineage>
</organism>
<dbReference type="AlphaFoldDB" id="A0A814DM84"/>
<reference evidence="3" key="1">
    <citation type="submission" date="2021-02" db="EMBL/GenBank/DDBJ databases">
        <authorList>
            <person name="Nowell W R."/>
        </authorList>
    </citation>
    <scope>NUCLEOTIDE SEQUENCE</scope>
</reference>
<gene>
    <name evidence="3" type="ORF">XAT740_LOCUS10906</name>
</gene>
<name>A0A814DM84_ADIRI</name>
<feature type="compositionally biased region" description="Polar residues" evidence="1">
    <location>
        <begin position="63"/>
        <end position="83"/>
    </location>
</feature>
<dbReference type="Proteomes" id="UP000663828">
    <property type="component" value="Unassembled WGS sequence"/>
</dbReference>
<keyword evidence="2" id="KW-0472">Membrane</keyword>
<accession>A0A814DM84</accession>
<evidence type="ECO:0000256" key="1">
    <source>
        <dbReference type="SAM" id="MobiDB-lite"/>
    </source>
</evidence>
<protein>
    <submittedName>
        <fullName evidence="3">Uncharacterized protein</fullName>
    </submittedName>
</protein>
<keyword evidence="4" id="KW-1185">Reference proteome</keyword>
<proteinExistence type="predicted"/>
<feature type="transmembrane region" description="Helical" evidence="2">
    <location>
        <begin position="169"/>
        <end position="187"/>
    </location>
</feature>
<evidence type="ECO:0000313" key="3">
    <source>
        <dbReference type="EMBL" id="CAF0955647.1"/>
    </source>
</evidence>
<evidence type="ECO:0000313" key="4">
    <source>
        <dbReference type="Proteomes" id="UP000663828"/>
    </source>
</evidence>
<comment type="caution">
    <text evidence="3">The sequence shown here is derived from an EMBL/GenBank/DDBJ whole genome shotgun (WGS) entry which is preliminary data.</text>
</comment>
<keyword evidence="2" id="KW-1133">Transmembrane helix</keyword>
<keyword evidence="2" id="KW-0812">Transmembrane</keyword>
<feature type="region of interest" description="Disordered" evidence="1">
    <location>
        <begin position="58"/>
        <end position="99"/>
    </location>
</feature>
<evidence type="ECO:0000256" key="2">
    <source>
        <dbReference type="SAM" id="Phobius"/>
    </source>
</evidence>
<dbReference type="EMBL" id="CAJNOR010000589">
    <property type="protein sequence ID" value="CAF0955647.1"/>
    <property type="molecule type" value="Genomic_DNA"/>
</dbReference>